<dbReference type="GO" id="GO:0005634">
    <property type="term" value="C:nucleus"/>
    <property type="evidence" value="ECO:0007669"/>
    <property type="project" value="TreeGrafter"/>
</dbReference>
<dbReference type="GeneID" id="25773335"/>
<sequence length="324" mass="36984">MFSVRLAFSSILRLHRIPTTYRMAPHRFHSIVPRDLEPEFSKTLQSLPEGAQTAPEGEVAAGTLSAADALALINTRKYNLLSIDVENYEWKREHLLEIGLSIYKPSYQTHALFPHIVNFHIILEEGLKFANKRFVPNNRLNNITGQSIIANKVQAQTIMQKVFDDVDLSKTIVVGHGFASDLRLFRNWGLEFPQHVKIADTMKLWSSLIPSGKKGSLSYILDKLGIPYAYLHNAVNDSYYTLVACLMLASPETRNNLVIEEKQIDQETGEEITTHRVRCSPHDQDLELRGPDRKSKRRTQQTYFHAPRQGFPVEYVDGVLKEFP</sequence>
<dbReference type="InterPro" id="IPR048519">
    <property type="entry name" value="Gfd2/YDR514C-like_C"/>
</dbReference>
<dbReference type="RefSeq" id="XP_013934155.1">
    <property type="nucleotide sequence ID" value="XM_014078680.1"/>
</dbReference>
<dbReference type="InterPro" id="IPR036397">
    <property type="entry name" value="RNaseH_sf"/>
</dbReference>
<dbReference type="GO" id="GO:0003676">
    <property type="term" value="F:nucleic acid binding"/>
    <property type="evidence" value="ECO:0007669"/>
    <property type="project" value="InterPro"/>
</dbReference>
<reference evidence="3 4" key="1">
    <citation type="journal article" date="2013" name="BMC Genomics">
        <title>Genome sequence and analysis of methylotrophic yeast Hansenula polymorpha DL1.</title>
        <authorList>
            <person name="Ravin N.V."/>
            <person name="Eldarov M.A."/>
            <person name="Kadnikov V.V."/>
            <person name="Beletsky A.V."/>
            <person name="Schneider J."/>
            <person name="Mardanova E.S."/>
            <person name="Smekalova E.M."/>
            <person name="Zvereva M.I."/>
            <person name="Dontsova O.A."/>
            <person name="Mardanov A.V."/>
            <person name="Skryabin K.G."/>
        </authorList>
    </citation>
    <scope>NUCLEOTIDE SEQUENCE [LARGE SCALE GENOMIC DNA]</scope>
    <source>
        <strain evidence="4">ATCC 26012 / BCRC 20466 / JCM 22074 / NRRL Y-7560 / DL-1</strain>
    </source>
</reference>
<dbReference type="eggNOG" id="ENOG502SANN">
    <property type="taxonomic scope" value="Eukaryota"/>
</dbReference>
<dbReference type="Gene3D" id="3.30.420.10">
    <property type="entry name" value="Ribonuclease H-like superfamily/Ribonuclease H"/>
    <property type="match status" value="1"/>
</dbReference>
<feature type="domain" description="Gfd2/YDR514C-like C-terminal" evidence="2">
    <location>
        <begin position="80"/>
        <end position="247"/>
    </location>
</feature>
<keyword evidence="4" id="KW-1185">Reference proteome</keyword>
<dbReference type="Pfam" id="PF21762">
    <property type="entry name" value="DEDDh_C"/>
    <property type="match status" value="1"/>
</dbReference>
<comment type="caution">
    <text evidence="3">The sequence shown here is derived from an EMBL/GenBank/DDBJ whole genome shotgun (WGS) entry which is preliminary data.</text>
</comment>
<dbReference type="PANTHER" id="PTHR28083:SF1">
    <property type="entry name" value="GOOD FOR FULL DBP5 ACTIVITY PROTEIN 2"/>
    <property type="match status" value="1"/>
</dbReference>
<evidence type="ECO:0000313" key="3">
    <source>
        <dbReference type="EMBL" id="ESW98272.1"/>
    </source>
</evidence>
<dbReference type="EMBL" id="AEOI02000008">
    <property type="protein sequence ID" value="ESW98272.1"/>
    <property type="molecule type" value="Genomic_DNA"/>
</dbReference>
<evidence type="ECO:0000256" key="1">
    <source>
        <dbReference type="SAM" id="MobiDB-lite"/>
    </source>
</evidence>
<organism evidence="3 4">
    <name type="scientific">Ogataea parapolymorpha (strain ATCC 26012 / BCRC 20466 / JCM 22074 / NRRL Y-7560 / DL-1)</name>
    <name type="common">Yeast</name>
    <name type="synonym">Hansenula polymorpha</name>
    <dbReference type="NCBI Taxonomy" id="871575"/>
    <lineage>
        <taxon>Eukaryota</taxon>
        <taxon>Fungi</taxon>
        <taxon>Dikarya</taxon>
        <taxon>Ascomycota</taxon>
        <taxon>Saccharomycotina</taxon>
        <taxon>Pichiomycetes</taxon>
        <taxon>Pichiales</taxon>
        <taxon>Pichiaceae</taxon>
        <taxon>Ogataea</taxon>
    </lineage>
</organism>
<evidence type="ECO:0000313" key="4">
    <source>
        <dbReference type="Proteomes" id="UP000008673"/>
    </source>
</evidence>
<dbReference type="OrthoDB" id="5953249at2759"/>
<proteinExistence type="predicted"/>
<dbReference type="AlphaFoldDB" id="W1QB70"/>
<feature type="region of interest" description="Disordered" evidence="1">
    <location>
        <begin position="282"/>
        <end position="301"/>
    </location>
</feature>
<dbReference type="Proteomes" id="UP000008673">
    <property type="component" value="Unassembled WGS sequence"/>
</dbReference>
<gene>
    <name evidence="3" type="ORF">HPODL_03902</name>
</gene>
<dbReference type="SUPFAM" id="SSF53098">
    <property type="entry name" value="Ribonuclease H-like"/>
    <property type="match status" value="1"/>
</dbReference>
<dbReference type="InterPro" id="IPR040151">
    <property type="entry name" value="Gfd2/YDR514C-like"/>
</dbReference>
<evidence type="ECO:0000259" key="2">
    <source>
        <dbReference type="Pfam" id="PF21762"/>
    </source>
</evidence>
<dbReference type="InterPro" id="IPR012337">
    <property type="entry name" value="RNaseH-like_sf"/>
</dbReference>
<accession>W1QB70</accession>
<protein>
    <recommendedName>
        <fullName evidence="2">Gfd2/YDR514C-like C-terminal domain-containing protein</fullName>
    </recommendedName>
</protein>
<dbReference type="PANTHER" id="PTHR28083">
    <property type="entry name" value="GOOD FOR FULL DBP5 ACTIVITY PROTEIN 2"/>
    <property type="match status" value="1"/>
</dbReference>
<dbReference type="KEGG" id="opa:HPODL_03902"/>
<feature type="compositionally biased region" description="Basic and acidic residues" evidence="1">
    <location>
        <begin position="282"/>
        <end position="293"/>
    </location>
</feature>
<dbReference type="STRING" id="871575.W1QB70"/>
<name>W1QB70_OGAPD</name>
<dbReference type="HOGENOM" id="CLU_858158_0_0_1"/>